<keyword evidence="2" id="KW-1185">Reference proteome</keyword>
<name>A0A370PRC0_ASPPH</name>
<dbReference type="EMBL" id="KZ851848">
    <property type="protein sequence ID" value="RDK44757.1"/>
    <property type="molecule type" value="Genomic_DNA"/>
</dbReference>
<evidence type="ECO:0000313" key="1">
    <source>
        <dbReference type="EMBL" id="RDK44757.1"/>
    </source>
</evidence>
<protein>
    <submittedName>
        <fullName evidence="1">Uncharacterized protein</fullName>
    </submittedName>
</protein>
<accession>A0A370PRC0</accession>
<evidence type="ECO:0000313" key="2">
    <source>
        <dbReference type="Proteomes" id="UP000254937"/>
    </source>
</evidence>
<reference evidence="1 2" key="1">
    <citation type="submission" date="2018-07" db="EMBL/GenBank/DDBJ databases">
        <title>Section-level genome sequencing of Aspergillus section Nigri to investigate inter- and intra-species variation.</title>
        <authorList>
            <consortium name="DOE Joint Genome Institute"/>
            <person name="Vesth T.C."/>
            <person name="Nybo J.L."/>
            <person name="Theobald S."/>
            <person name="Frisvad J.C."/>
            <person name="Larsen T.O."/>
            <person name="Nielsen K.F."/>
            <person name="Hoof J.B."/>
            <person name="Brandl J."/>
            <person name="Salamov A."/>
            <person name="Riley R."/>
            <person name="Gladden J.M."/>
            <person name="Phatale P."/>
            <person name="Nielsen M.T."/>
            <person name="Lyhne E.K."/>
            <person name="Kogle M.E."/>
            <person name="Strasser K."/>
            <person name="McDonnell E."/>
            <person name="Barry K."/>
            <person name="Clum A."/>
            <person name="Chen C."/>
            <person name="Nolan M."/>
            <person name="Sandor L."/>
            <person name="Kuo A."/>
            <person name="Lipzen A."/>
            <person name="Hainaut M."/>
            <person name="Drula E."/>
            <person name="Tsang A."/>
            <person name="Magnuson J.K."/>
            <person name="Henrissat B."/>
            <person name="Wiebenga A."/>
            <person name="Simmons B.A."/>
            <person name="Makela M.R."/>
            <person name="De vries R.P."/>
            <person name="Grigoriev I.V."/>
            <person name="Mortensen U.H."/>
            <person name="Baker S.E."/>
            <person name="Andersen M.R."/>
        </authorList>
    </citation>
    <scope>NUCLEOTIDE SEQUENCE [LARGE SCALE GENOMIC DNA]</scope>
    <source>
        <strain evidence="1 2">ATCC 13157</strain>
    </source>
</reference>
<proteinExistence type="predicted"/>
<gene>
    <name evidence="1" type="ORF">M752DRAFT_290829</name>
</gene>
<dbReference type="Proteomes" id="UP000254937">
    <property type="component" value="Unassembled WGS sequence"/>
</dbReference>
<organism evidence="1 2">
    <name type="scientific">Aspergillus phoenicis ATCC 13157</name>
    <dbReference type="NCBI Taxonomy" id="1353007"/>
    <lineage>
        <taxon>Eukaryota</taxon>
        <taxon>Fungi</taxon>
        <taxon>Dikarya</taxon>
        <taxon>Ascomycota</taxon>
        <taxon>Pezizomycotina</taxon>
        <taxon>Eurotiomycetes</taxon>
        <taxon>Eurotiomycetidae</taxon>
        <taxon>Eurotiales</taxon>
        <taxon>Aspergillaceae</taxon>
        <taxon>Aspergillus</taxon>
    </lineage>
</organism>
<dbReference type="AlphaFoldDB" id="A0A370PRC0"/>
<sequence length="90" mass="10220">MIAKLDDSRSLIKSSSAFEHRKKDQQCHDFEQEGKTIDRRQVATEDLLTSLLELLSELLSLKACSRQANVQDAYCSFVLLSLLNMSEQSI</sequence>